<name>A0A7J7LR97_9MAGN</name>
<comment type="caution">
    <text evidence="2">The sequence shown here is derived from an EMBL/GenBank/DDBJ whole genome shotgun (WGS) entry which is preliminary data.</text>
</comment>
<sequence length="334" mass="38314">MVAFFQSIGEDVWIAIEDGWSYSTEMRGTPGDAIEMLTSQFENIRMDKSEPLDEIYARLSDIINTRVALGAAYSDVQIVHKVLRSLPKGFRFKRDAIEEAQDLKKMKLDTLAGKLQTFELEMRMENPEKNKSVAFKSSSSSKGTIEADNSSSSDNDDGSDMDSQIASINHQLKNYVQKCEFQKQEQSVNRKSRTHDQLKLTNWQTNLDTNQSQIECYKYHKLGHYAHRCPNRKSGTNHKAMSINATWDDSDNEHDNNESHTQVVDNGNYIAYLAFLNCGNNNFDVFELENSDENQSNQEHDEFDDPNLEDLYAQTLAKYMKLCKRNKVLKDRGT</sequence>
<dbReference type="AlphaFoldDB" id="A0A7J7LR97"/>
<feature type="compositionally biased region" description="Low complexity" evidence="1">
    <location>
        <begin position="132"/>
        <end position="153"/>
    </location>
</feature>
<evidence type="ECO:0000313" key="2">
    <source>
        <dbReference type="EMBL" id="KAF6145175.1"/>
    </source>
</evidence>
<reference evidence="2 3" key="1">
    <citation type="journal article" date="2020" name="IScience">
        <title>Genome Sequencing of the Endangered Kingdonia uniflora (Circaeasteraceae, Ranunculales) Reveals Potential Mechanisms of Evolutionary Specialization.</title>
        <authorList>
            <person name="Sun Y."/>
            <person name="Deng T."/>
            <person name="Zhang A."/>
            <person name="Moore M.J."/>
            <person name="Landis J.B."/>
            <person name="Lin N."/>
            <person name="Zhang H."/>
            <person name="Zhang X."/>
            <person name="Huang J."/>
            <person name="Zhang X."/>
            <person name="Sun H."/>
            <person name="Wang H."/>
        </authorList>
    </citation>
    <scope>NUCLEOTIDE SEQUENCE [LARGE SCALE GENOMIC DNA]</scope>
    <source>
        <strain evidence="2">TB1705</strain>
        <tissue evidence="2">Leaf</tissue>
    </source>
</reference>
<dbReference type="Pfam" id="PF14223">
    <property type="entry name" value="Retrotran_gag_2"/>
    <property type="match status" value="1"/>
</dbReference>
<dbReference type="Proteomes" id="UP000541444">
    <property type="component" value="Unassembled WGS sequence"/>
</dbReference>
<evidence type="ECO:0000313" key="3">
    <source>
        <dbReference type="Proteomes" id="UP000541444"/>
    </source>
</evidence>
<evidence type="ECO:0000256" key="1">
    <source>
        <dbReference type="SAM" id="MobiDB-lite"/>
    </source>
</evidence>
<dbReference type="GO" id="GO:0008270">
    <property type="term" value="F:zinc ion binding"/>
    <property type="evidence" value="ECO:0007669"/>
    <property type="project" value="InterPro"/>
</dbReference>
<gene>
    <name evidence="2" type="ORF">GIB67_020366</name>
</gene>
<accession>A0A7J7LR97</accession>
<keyword evidence="3" id="KW-1185">Reference proteome</keyword>
<proteinExistence type="predicted"/>
<dbReference type="EMBL" id="JACGCM010002085">
    <property type="protein sequence ID" value="KAF6145175.1"/>
    <property type="molecule type" value="Genomic_DNA"/>
</dbReference>
<dbReference type="InterPro" id="IPR036875">
    <property type="entry name" value="Znf_CCHC_sf"/>
</dbReference>
<evidence type="ECO:0008006" key="4">
    <source>
        <dbReference type="Google" id="ProtNLM"/>
    </source>
</evidence>
<protein>
    <recommendedName>
        <fullName evidence="4">Gag-pol polyprotein</fullName>
    </recommendedName>
</protein>
<dbReference type="OrthoDB" id="2013098at2759"/>
<dbReference type="SUPFAM" id="SSF57756">
    <property type="entry name" value="Retrovirus zinc finger-like domains"/>
    <property type="match status" value="1"/>
</dbReference>
<dbReference type="GO" id="GO:0003676">
    <property type="term" value="F:nucleic acid binding"/>
    <property type="evidence" value="ECO:0007669"/>
    <property type="project" value="InterPro"/>
</dbReference>
<organism evidence="2 3">
    <name type="scientific">Kingdonia uniflora</name>
    <dbReference type="NCBI Taxonomy" id="39325"/>
    <lineage>
        <taxon>Eukaryota</taxon>
        <taxon>Viridiplantae</taxon>
        <taxon>Streptophyta</taxon>
        <taxon>Embryophyta</taxon>
        <taxon>Tracheophyta</taxon>
        <taxon>Spermatophyta</taxon>
        <taxon>Magnoliopsida</taxon>
        <taxon>Ranunculales</taxon>
        <taxon>Circaeasteraceae</taxon>
        <taxon>Kingdonia</taxon>
    </lineage>
</organism>
<feature type="region of interest" description="Disordered" evidence="1">
    <location>
        <begin position="129"/>
        <end position="163"/>
    </location>
</feature>